<sequence>MPGNPATRGCDACRRQKKKVKSPTCQSHALLTEQHRSSPSNETTYSMSGFVSILEITDPRYDVFSMSHWLGDLPRRFGSNRALDTAMQGVIAAFPCLYSKTVTQRAVDAYEEALKYIRLSLRDARTNVDTGCMCALFLLHVIHDWIGKGHDADGIFDLGISYIPKSARRGTALNEFERAVRRTLSVCIVRINHAAWRLESIPA</sequence>
<evidence type="ECO:0008006" key="3">
    <source>
        <dbReference type="Google" id="ProtNLM"/>
    </source>
</evidence>
<organism evidence="1 2">
    <name type="scientific">Cordyceps confragosa</name>
    <name type="common">Lecanicillium lecanii</name>
    <dbReference type="NCBI Taxonomy" id="2714763"/>
    <lineage>
        <taxon>Eukaryota</taxon>
        <taxon>Fungi</taxon>
        <taxon>Dikarya</taxon>
        <taxon>Ascomycota</taxon>
        <taxon>Pezizomycotina</taxon>
        <taxon>Sordariomycetes</taxon>
        <taxon>Hypocreomycetidae</taxon>
        <taxon>Hypocreales</taxon>
        <taxon>Cordycipitaceae</taxon>
        <taxon>Akanthomyces</taxon>
    </lineage>
</organism>
<proteinExistence type="predicted"/>
<reference evidence="1 2" key="1">
    <citation type="submission" date="2016-03" db="EMBL/GenBank/DDBJ databases">
        <title>Fine-scale spatial genetic structure of a fungal parasite of coffee scale insects.</title>
        <authorList>
            <person name="Jackson D."/>
            <person name="Zemenick K.A."/>
            <person name="Malloure B."/>
            <person name="Quandt C.A."/>
            <person name="James T.Y."/>
        </authorList>
    </citation>
    <scope>NUCLEOTIDE SEQUENCE [LARGE SCALE GENOMIC DNA]</scope>
    <source>
        <strain evidence="1 2">UM487</strain>
    </source>
</reference>
<dbReference type="AlphaFoldDB" id="A0A179I3X5"/>
<gene>
    <name evidence="1" type="ORF">LLEC1_06354</name>
</gene>
<protein>
    <recommendedName>
        <fullName evidence="3">Zn(2)-C6 fungal-type domain-containing protein</fullName>
    </recommendedName>
</protein>
<keyword evidence="2" id="KW-1185">Reference proteome</keyword>
<name>A0A179I3X5_CORDF</name>
<evidence type="ECO:0000313" key="1">
    <source>
        <dbReference type="EMBL" id="OAQ96561.1"/>
    </source>
</evidence>
<comment type="caution">
    <text evidence="1">The sequence shown here is derived from an EMBL/GenBank/DDBJ whole genome shotgun (WGS) entry which is preliminary data.</text>
</comment>
<evidence type="ECO:0000313" key="2">
    <source>
        <dbReference type="Proteomes" id="UP000243081"/>
    </source>
</evidence>
<dbReference type="Proteomes" id="UP000243081">
    <property type="component" value="Unassembled WGS sequence"/>
</dbReference>
<dbReference type="OMA" id="VCIVRIN"/>
<dbReference type="EMBL" id="LUKN01004105">
    <property type="protein sequence ID" value="OAQ96561.1"/>
    <property type="molecule type" value="Genomic_DNA"/>
</dbReference>
<accession>A0A179I3X5</accession>
<dbReference type="OrthoDB" id="4314040at2759"/>